<dbReference type="EMBL" id="JAAAIP010000086">
    <property type="protein sequence ID" value="KAG0326276.1"/>
    <property type="molecule type" value="Genomic_DNA"/>
</dbReference>
<dbReference type="Proteomes" id="UP000738325">
    <property type="component" value="Unassembled WGS sequence"/>
</dbReference>
<proteinExistence type="predicted"/>
<dbReference type="AlphaFoldDB" id="A0A9P6RT27"/>
<evidence type="ECO:0000256" key="2">
    <source>
        <dbReference type="SAM" id="Phobius"/>
    </source>
</evidence>
<sequence>MARPISGLRGFLRFDSLDLSRVISSNIISANSLFYIRLVVSLHLVAVFIATLYVSARDHIFYTVPTTFTGLSNIGLTAYYLTATYHSYSFMRHKDLRSLTSQHWFLSSAIFLLYATVVVFHIVVPAIYWSLLFDPNNTMDTVNKYVDFSHHGADLACILLEMIFNRMELPWVYILAPITMIILYMFLAWVYFSARGEWLYSFLDWSKGPVAAGWYLGLLCLFAIIFILQKYIHSGRDTALKRRRSVVASHDGTGSVLENKPSENADEEESQQQDFVAVPLGDQKEPVPESNGDDEKA</sequence>
<name>A0A9P6RT27_9FUNG</name>
<reference evidence="3" key="1">
    <citation type="journal article" date="2020" name="Fungal Divers.">
        <title>Resolving the Mortierellaceae phylogeny through synthesis of multi-gene phylogenetics and phylogenomics.</title>
        <authorList>
            <person name="Vandepol N."/>
            <person name="Liber J."/>
            <person name="Desiro A."/>
            <person name="Na H."/>
            <person name="Kennedy M."/>
            <person name="Barry K."/>
            <person name="Grigoriev I.V."/>
            <person name="Miller A.N."/>
            <person name="O'Donnell K."/>
            <person name="Stajich J.E."/>
            <person name="Bonito G."/>
        </authorList>
    </citation>
    <scope>NUCLEOTIDE SEQUENCE</scope>
    <source>
        <strain evidence="3">REB-010B</strain>
    </source>
</reference>
<keyword evidence="2" id="KW-1133">Transmembrane helix</keyword>
<organism evidence="3 4">
    <name type="scientific">Dissophora globulifera</name>
    <dbReference type="NCBI Taxonomy" id="979702"/>
    <lineage>
        <taxon>Eukaryota</taxon>
        <taxon>Fungi</taxon>
        <taxon>Fungi incertae sedis</taxon>
        <taxon>Mucoromycota</taxon>
        <taxon>Mortierellomycotina</taxon>
        <taxon>Mortierellomycetes</taxon>
        <taxon>Mortierellales</taxon>
        <taxon>Mortierellaceae</taxon>
        <taxon>Dissophora</taxon>
    </lineage>
</organism>
<feature type="transmembrane region" description="Helical" evidence="2">
    <location>
        <begin position="34"/>
        <end position="54"/>
    </location>
</feature>
<feature type="transmembrane region" description="Helical" evidence="2">
    <location>
        <begin position="60"/>
        <end position="83"/>
    </location>
</feature>
<feature type="compositionally biased region" description="Basic and acidic residues" evidence="1">
    <location>
        <begin position="282"/>
        <end position="297"/>
    </location>
</feature>
<evidence type="ECO:0000256" key="1">
    <source>
        <dbReference type="SAM" id="MobiDB-lite"/>
    </source>
</evidence>
<protein>
    <recommendedName>
        <fullName evidence="5">FAR-17a/AIG1-like protein</fullName>
    </recommendedName>
</protein>
<comment type="caution">
    <text evidence="3">The sequence shown here is derived from an EMBL/GenBank/DDBJ whole genome shotgun (WGS) entry which is preliminary data.</text>
</comment>
<gene>
    <name evidence="3" type="ORF">BGZ99_009812</name>
</gene>
<dbReference type="PANTHER" id="PTHR12242:SF1">
    <property type="entry name" value="MYND-TYPE DOMAIN-CONTAINING PROTEIN"/>
    <property type="match status" value="1"/>
</dbReference>
<feature type="transmembrane region" description="Helical" evidence="2">
    <location>
        <begin position="171"/>
        <end position="192"/>
    </location>
</feature>
<dbReference type="GO" id="GO:0016020">
    <property type="term" value="C:membrane"/>
    <property type="evidence" value="ECO:0007669"/>
    <property type="project" value="TreeGrafter"/>
</dbReference>
<dbReference type="OrthoDB" id="419711at2759"/>
<accession>A0A9P6RT27</accession>
<evidence type="ECO:0008006" key="5">
    <source>
        <dbReference type="Google" id="ProtNLM"/>
    </source>
</evidence>
<feature type="transmembrane region" description="Helical" evidence="2">
    <location>
        <begin position="212"/>
        <end position="232"/>
    </location>
</feature>
<feature type="transmembrane region" description="Helical" evidence="2">
    <location>
        <begin position="104"/>
        <end position="128"/>
    </location>
</feature>
<feature type="region of interest" description="Disordered" evidence="1">
    <location>
        <begin position="251"/>
        <end position="297"/>
    </location>
</feature>
<keyword evidence="2" id="KW-0812">Transmembrane</keyword>
<dbReference type="PANTHER" id="PTHR12242">
    <property type="entry name" value="OS02G0130600 PROTEIN-RELATED"/>
    <property type="match status" value="1"/>
</dbReference>
<evidence type="ECO:0000313" key="4">
    <source>
        <dbReference type="Proteomes" id="UP000738325"/>
    </source>
</evidence>
<keyword evidence="4" id="KW-1185">Reference proteome</keyword>
<evidence type="ECO:0000313" key="3">
    <source>
        <dbReference type="EMBL" id="KAG0326276.1"/>
    </source>
</evidence>
<keyword evidence="2" id="KW-0472">Membrane</keyword>